<name>A0A9X4MX82_9FLAO</name>
<protein>
    <recommendedName>
        <fullName evidence="4">SH3 domain-containing protein</fullName>
    </recommendedName>
</protein>
<dbReference type="Proteomes" id="UP001152599">
    <property type="component" value="Unassembled WGS sequence"/>
</dbReference>
<feature type="coiled-coil region" evidence="1">
    <location>
        <begin position="130"/>
        <end position="166"/>
    </location>
</feature>
<keyword evidence="1" id="KW-0175">Coiled coil</keyword>
<dbReference type="EMBL" id="JANCMU010000002">
    <property type="protein sequence ID" value="MDG4945783.1"/>
    <property type="molecule type" value="Genomic_DNA"/>
</dbReference>
<accession>A0A9X4MX82</accession>
<evidence type="ECO:0000313" key="2">
    <source>
        <dbReference type="EMBL" id="MDG4945783.1"/>
    </source>
</evidence>
<sequence length="235" mass="27214">MKRILISSMLMLSSFGFSQEFNIEKLEQSKSHIQAQIKSLNDSISVINKLISELKMKELQNKFNHSTLTSKVRKGANLKESPTPLGNIVADLEENEEVVIKDLKGDYLGVCAKTKCGYLSIMWVEKTEEINQFILAKEAEQKQLEELQAEQKLKEQKAEWAKIEKKYIQKYGKETYDKLKKGYYWIGMTEEMATISLGMPNDVNRTVGSWGVHEQWIYDNIYLYFENGKLSSYQN</sequence>
<proteinExistence type="predicted"/>
<evidence type="ECO:0000256" key="1">
    <source>
        <dbReference type="SAM" id="Coils"/>
    </source>
</evidence>
<dbReference type="RefSeq" id="WP_304420347.1">
    <property type="nucleotide sequence ID" value="NZ_JANCMU010000002.1"/>
</dbReference>
<comment type="caution">
    <text evidence="2">The sequence shown here is derived from an EMBL/GenBank/DDBJ whole genome shotgun (WGS) entry which is preliminary data.</text>
</comment>
<dbReference type="AlphaFoldDB" id="A0A9X4MX82"/>
<evidence type="ECO:0000313" key="3">
    <source>
        <dbReference type="Proteomes" id="UP001152599"/>
    </source>
</evidence>
<gene>
    <name evidence="2" type="ORF">NMK71_05100</name>
</gene>
<evidence type="ECO:0008006" key="4">
    <source>
        <dbReference type="Google" id="ProtNLM"/>
    </source>
</evidence>
<reference evidence="2" key="1">
    <citation type="submission" date="2022-07" db="EMBL/GenBank/DDBJ databases">
        <title>Description and genome-wide analysis of Profundicola chukchiensis gen. nov., sp. nov., marine bacteria isolated from bottom sediments of the Chukchi Sea.</title>
        <authorList>
            <person name="Romanenko L."/>
            <person name="Otstavnykh N."/>
            <person name="Kurilenko V."/>
            <person name="Eremeev V."/>
            <person name="Velansky P."/>
            <person name="Mikhailov V."/>
            <person name="Isaeva M."/>
        </authorList>
    </citation>
    <scope>NUCLEOTIDE SEQUENCE</scope>
    <source>
        <strain evidence="2">KMM 9713</strain>
    </source>
</reference>
<organism evidence="2 3">
    <name type="scientific">Profundicola chukchiensis</name>
    <dbReference type="NCBI Taxonomy" id="2961959"/>
    <lineage>
        <taxon>Bacteria</taxon>
        <taxon>Pseudomonadati</taxon>
        <taxon>Bacteroidota</taxon>
        <taxon>Flavobacteriia</taxon>
        <taxon>Flavobacteriales</taxon>
        <taxon>Weeksellaceae</taxon>
        <taxon>Profundicola</taxon>
    </lineage>
</organism>
<keyword evidence="3" id="KW-1185">Reference proteome</keyword>